<dbReference type="RefSeq" id="WP_077123070.1">
    <property type="nucleotide sequence ID" value="NZ_FMUE01000024.1"/>
</dbReference>
<evidence type="ECO:0000313" key="2">
    <source>
        <dbReference type="Proteomes" id="UP000187891"/>
    </source>
</evidence>
<sequence>MIAHRFTLSSTTRNADALVALLRASETQIVRLFATTSDISQAQASDGAATNFPLMAALVDYRIPGISDMVSIVFDGVFLTAQRSPRAAEIRDVLDVAVANGHVVFGMESVPFTSSLSPEKAIGVLMSIPTTELTEGSRPTFWSMLSSLSEQAR</sequence>
<dbReference type="Proteomes" id="UP000187891">
    <property type="component" value="Unassembled WGS sequence"/>
</dbReference>
<dbReference type="EMBL" id="FMUE01000024">
    <property type="protein sequence ID" value="SCX35878.1"/>
    <property type="molecule type" value="Genomic_DNA"/>
</dbReference>
<reference evidence="2" key="1">
    <citation type="submission" date="2016-10" db="EMBL/GenBank/DDBJ databases">
        <authorList>
            <person name="Wibberg D."/>
        </authorList>
    </citation>
    <scope>NUCLEOTIDE SEQUENCE [LARGE SCALE GENOMIC DNA]</scope>
</reference>
<organism evidence="1 2">
    <name type="scientific">Agrobacterium rosae</name>
    <dbReference type="NCBI Taxonomy" id="1972867"/>
    <lineage>
        <taxon>Bacteria</taxon>
        <taxon>Pseudomonadati</taxon>
        <taxon>Pseudomonadota</taxon>
        <taxon>Alphaproteobacteria</taxon>
        <taxon>Hyphomicrobiales</taxon>
        <taxon>Rhizobiaceae</taxon>
        <taxon>Rhizobium/Agrobacterium group</taxon>
        <taxon>Agrobacterium</taxon>
    </lineage>
</organism>
<gene>
    <name evidence="1" type="ORF">DSM25559_5196</name>
</gene>
<accession>A0A1R3U9Y6</accession>
<name>A0A1R3U9Y6_9HYPH</name>
<dbReference type="AlphaFoldDB" id="A0A1R3U9Y6"/>
<proteinExistence type="predicted"/>
<evidence type="ECO:0000313" key="1">
    <source>
        <dbReference type="EMBL" id="SCX35878.1"/>
    </source>
</evidence>
<protein>
    <submittedName>
        <fullName evidence="1">Uncharacterized protein</fullName>
    </submittedName>
</protein>